<organism evidence="11 12">
    <name type="scientific">Caldalkalibacillus thermarum (strain TA2.A1)</name>
    <dbReference type="NCBI Taxonomy" id="986075"/>
    <lineage>
        <taxon>Bacteria</taxon>
        <taxon>Bacillati</taxon>
        <taxon>Bacillota</taxon>
        <taxon>Bacilli</taxon>
        <taxon>Bacillales</taxon>
        <taxon>Bacillaceae</taxon>
        <taxon>Caldalkalibacillus</taxon>
    </lineage>
</organism>
<evidence type="ECO:0000256" key="1">
    <source>
        <dbReference type="ARBA" id="ARBA00001561"/>
    </source>
</evidence>
<dbReference type="Gene3D" id="3.40.80.10">
    <property type="entry name" value="Peptidoglycan recognition protein-like"/>
    <property type="match status" value="1"/>
</dbReference>
<evidence type="ECO:0000256" key="6">
    <source>
        <dbReference type="ARBA" id="ARBA00023287"/>
    </source>
</evidence>
<dbReference type="GO" id="GO:0009254">
    <property type="term" value="P:peptidoglycan turnover"/>
    <property type="evidence" value="ECO:0007669"/>
    <property type="project" value="TreeGrafter"/>
</dbReference>
<feature type="domain" description="N-acetylmuramoyl-L-alanine amidase" evidence="10">
    <location>
        <begin position="14"/>
        <end position="130"/>
    </location>
</feature>
<sequence>MPSIKQDLVPSSVKNVRPGYPMTPKWITIHETDNFNPGAGAKNHATWLKNGASGLSRGWHFTVDDTYIIQSIPTNESTWHAGDGPNGTGNRHSIGIEICVNPDSDYEAAKVNAAWLVRKLMKDHNILLKG</sequence>
<dbReference type="SUPFAM" id="SSF55846">
    <property type="entry name" value="N-acetylmuramoyl-L-alanine amidase-like"/>
    <property type="match status" value="1"/>
</dbReference>
<dbReference type="InterPro" id="IPR036505">
    <property type="entry name" value="Amidase/PGRP_sf"/>
</dbReference>
<keyword evidence="7" id="KW-0961">Cell wall biogenesis/degradation</keyword>
<dbReference type="GO" id="GO:0071555">
    <property type="term" value="P:cell wall organization"/>
    <property type="evidence" value="ECO:0007669"/>
    <property type="project" value="UniProtKB-KW"/>
</dbReference>
<evidence type="ECO:0000313" key="11">
    <source>
        <dbReference type="EMBL" id="EGL84282.1"/>
    </source>
</evidence>
<keyword evidence="4" id="KW-0378">Hydrolase</keyword>
<accession>F5L301</accession>
<dbReference type="InterPro" id="IPR002502">
    <property type="entry name" value="Amidase_domain"/>
</dbReference>
<dbReference type="PANTHER" id="PTHR30417">
    <property type="entry name" value="N-ACETYLMURAMOYL-L-ALANINE AMIDASE AMID"/>
    <property type="match status" value="1"/>
</dbReference>
<comment type="similarity">
    <text evidence="2">Belongs to the N-acetylmuramoyl-L-alanine amidase 2 family.</text>
</comment>
<name>F5L301_CALTT</name>
<keyword evidence="6" id="KW-0178">Competence</keyword>
<dbReference type="eggNOG" id="COG5632">
    <property type="taxonomic scope" value="Bacteria"/>
</dbReference>
<evidence type="ECO:0000256" key="5">
    <source>
        <dbReference type="ARBA" id="ARBA00022969"/>
    </source>
</evidence>
<dbReference type="Proteomes" id="UP000010716">
    <property type="component" value="Unassembled WGS sequence"/>
</dbReference>
<proteinExistence type="inferred from homology"/>
<evidence type="ECO:0000256" key="3">
    <source>
        <dbReference type="ARBA" id="ARBA00011901"/>
    </source>
</evidence>
<dbReference type="GO" id="GO:0009253">
    <property type="term" value="P:peptidoglycan catabolic process"/>
    <property type="evidence" value="ECO:0007669"/>
    <property type="project" value="InterPro"/>
</dbReference>
<keyword evidence="5" id="KW-0749">Sporulation</keyword>
<gene>
    <name evidence="11" type="ORF">CathTA2_0161</name>
</gene>
<dbReference type="InterPro" id="IPR051206">
    <property type="entry name" value="NAMLAA_amidase_2"/>
</dbReference>
<comment type="caution">
    <text evidence="11">The sequence shown here is derived from an EMBL/GenBank/DDBJ whole genome shotgun (WGS) entry which is preliminary data.</text>
</comment>
<dbReference type="RefSeq" id="WP_007502066.1">
    <property type="nucleotide sequence ID" value="NZ_AFCE01000009.1"/>
</dbReference>
<evidence type="ECO:0000256" key="2">
    <source>
        <dbReference type="ARBA" id="ARBA00007553"/>
    </source>
</evidence>
<reference evidence="11 12" key="1">
    <citation type="journal article" date="2011" name="J. Bacteriol.">
        <title>Draft genome sequence of the thermoalkaliphilic Caldalkalibacillus thermarum strain TA2.A1.</title>
        <authorList>
            <person name="Kalamorz F."/>
            <person name="Keis S."/>
            <person name="McMillan D.G."/>
            <person name="Olsson K."/>
            <person name="Stanton J.A."/>
            <person name="Stockwell P."/>
            <person name="Black M.A."/>
            <person name="Klingeman D.M."/>
            <person name="Land M.L."/>
            <person name="Han C.S."/>
            <person name="Martin S.L."/>
            <person name="Becher S.A."/>
            <person name="Peddie C.J."/>
            <person name="Morgan H.W."/>
            <person name="Matthies D."/>
            <person name="Preiss L."/>
            <person name="Meier T."/>
            <person name="Brown S.D."/>
            <person name="Cook G.M."/>
        </authorList>
    </citation>
    <scope>NUCLEOTIDE SEQUENCE [LARGE SCALE GENOMIC DNA]</scope>
    <source>
        <strain evidence="11 12">TA2.A1</strain>
    </source>
</reference>
<dbReference type="GO" id="GO:0030435">
    <property type="term" value="P:sporulation resulting in formation of a cellular spore"/>
    <property type="evidence" value="ECO:0007669"/>
    <property type="project" value="UniProtKB-KW"/>
</dbReference>
<dbReference type="AlphaFoldDB" id="F5L301"/>
<dbReference type="GO" id="GO:0030420">
    <property type="term" value="P:establishment of competence for transformation"/>
    <property type="evidence" value="ECO:0007669"/>
    <property type="project" value="UniProtKB-KW"/>
</dbReference>
<dbReference type="GO" id="GO:0008745">
    <property type="term" value="F:N-acetylmuramoyl-L-alanine amidase activity"/>
    <property type="evidence" value="ECO:0007669"/>
    <property type="project" value="UniProtKB-EC"/>
</dbReference>
<evidence type="ECO:0000256" key="9">
    <source>
        <dbReference type="ARBA" id="ARBA00032390"/>
    </source>
</evidence>
<dbReference type="CDD" id="cd06583">
    <property type="entry name" value="PGRP"/>
    <property type="match status" value="1"/>
</dbReference>
<dbReference type="SMART" id="SM00644">
    <property type="entry name" value="Ami_2"/>
    <property type="match status" value="1"/>
</dbReference>
<evidence type="ECO:0000256" key="4">
    <source>
        <dbReference type="ARBA" id="ARBA00022801"/>
    </source>
</evidence>
<evidence type="ECO:0000313" key="12">
    <source>
        <dbReference type="Proteomes" id="UP000010716"/>
    </source>
</evidence>
<dbReference type="EMBL" id="AFCE01000009">
    <property type="protein sequence ID" value="EGL84282.1"/>
    <property type="molecule type" value="Genomic_DNA"/>
</dbReference>
<comment type="catalytic activity">
    <reaction evidence="1">
        <text>Hydrolyzes the link between N-acetylmuramoyl residues and L-amino acid residues in certain cell-wall glycopeptides.</text>
        <dbReference type="EC" id="3.5.1.28"/>
    </reaction>
</comment>
<evidence type="ECO:0000259" key="10">
    <source>
        <dbReference type="SMART" id="SM00644"/>
    </source>
</evidence>
<protein>
    <recommendedName>
        <fullName evidence="3">N-acetylmuramoyl-L-alanine amidase</fullName>
        <ecNumber evidence="3">3.5.1.28</ecNumber>
    </recommendedName>
    <alternativeName>
        <fullName evidence="9">Autolysin</fullName>
    </alternativeName>
    <alternativeName>
        <fullName evidence="8">Cell wall hydrolase</fullName>
    </alternativeName>
</protein>
<evidence type="ECO:0000256" key="8">
    <source>
        <dbReference type="ARBA" id="ARBA00030881"/>
    </source>
</evidence>
<evidence type="ECO:0000256" key="7">
    <source>
        <dbReference type="ARBA" id="ARBA00023316"/>
    </source>
</evidence>
<dbReference type="EC" id="3.5.1.28" evidence="3"/>
<dbReference type="Pfam" id="PF01510">
    <property type="entry name" value="Amidase_2"/>
    <property type="match status" value="1"/>
</dbReference>
<dbReference type="PANTHER" id="PTHR30417:SF11">
    <property type="entry name" value="N-ACETYLMURAMOYL-L-ALANINE AMIDASE XLYA"/>
    <property type="match status" value="1"/>
</dbReference>